<dbReference type="SMART" id="SM00388">
    <property type="entry name" value="HisKA"/>
    <property type="match status" value="1"/>
</dbReference>
<evidence type="ECO:0000256" key="3">
    <source>
        <dbReference type="ARBA" id="ARBA00022553"/>
    </source>
</evidence>
<dbReference type="PRINTS" id="PR00344">
    <property type="entry name" value="BCTRLSENSOR"/>
</dbReference>
<evidence type="ECO:0000256" key="6">
    <source>
        <dbReference type="ARBA" id="ARBA00023012"/>
    </source>
</evidence>
<dbReference type="InterPro" id="IPR036890">
    <property type="entry name" value="HATPase_C_sf"/>
</dbReference>
<dbReference type="InterPro" id="IPR004358">
    <property type="entry name" value="Sig_transdc_His_kin-like_C"/>
</dbReference>
<dbReference type="SUPFAM" id="SSF47384">
    <property type="entry name" value="Homodimeric domain of signal transducing histidine kinase"/>
    <property type="match status" value="1"/>
</dbReference>
<dbReference type="Gene3D" id="3.30.565.10">
    <property type="entry name" value="Histidine kinase-like ATPase, C-terminal domain"/>
    <property type="match status" value="1"/>
</dbReference>
<proteinExistence type="predicted"/>
<dbReference type="PANTHER" id="PTHR43711">
    <property type="entry name" value="TWO-COMPONENT HISTIDINE KINASE"/>
    <property type="match status" value="1"/>
</dbReference>
<feature type="compositionally biased region" description="Polar residues" evidence="7">
    <location>
        <begin position="71"/>
        <end position="81"/>
    </location>
</feature>
<dbReference type="InterPro" id="IPR005467">
    <property type="entry name" value="His_kinase_dom"/>
</dbReference>
<evidence type="ECO:0000256" key="4">
    <source>
        <dbReference type="ARBA" id="ARBA00022679"/>
    </source>
</evidence>
<dbReference type="Pfam" id="PF02518">
    <property type="entry name" value="HATPase_c"/>
    <property type="match status" value="1"/>
</dbReference>
<sequence>MKPRDKKPRLDQDRTDQSLRQERERTDEEFSKKQDSIEEHADEVVQKARTHVDSSLKVSRAKTDERLAQSEAPQQERQSVASERVHEDAALRHERSISDEKLREEREARKRALASLLQLERETTDQHLLTERGRSDEALAARDDFLGMVSHDLRTLLGGIAMRAAMLLRNAADDEVGQRTRKDAASIQHFTARMNRLIGDLLDIVSIEAGKLTVEPRPEDAILLVRETVEAFQPTASAKGISLDSEVARDSLLARFDHDRILQVLANLLSNAIKFTPEGGRISIRVEPVEEEVRFSVTDTGSGIAEDDLRRIFERFSQVLASDRRGLGLGLYISKCIVEAHGGRIWAESQPKAGSTFFFTLPGARTSG</sequence>
<evidence type="ECO:0000313" key="10">
    <source>
        <dbReference type="Proteomes" id="UP001207654"/>
    </source>
</evidence>
<dbReference type="SUPFAM" id="SSF55874">
    <property type="entry name" value="ATPase domain of HSP90 chaperone/DNA topoisomerase II/histidine kinase"/>
    <property type="match status" value="1"/>
</dbReference>
<dbReference type="CDD" id="cd00082">
    <property type="entry name" value="HisKA"/>
    <property type="match status" value="1"/>
</dbReference>
<evidence type="ECO:0000256" key="1">
    <source>
        <dbReference type="ARBA" id="ARBA00000085"/>
    </source>
</evidence>
<keyword evidence="10" id="KW-1185">Reference proteome</keyword>
<accession>A0ABT4APV2</accession>
<dbReference type="EMBL" id="JAPNKA010000001">
    <property type="protein sequence ID" value="MCY1083710.1"/>
    <property type="molecule type" value="Genomic_DNA"/>
</dbReference>
<feature type="compositionally biased region" description="Basic and acidic residues" evidence="7">
    <location>
        <begin position="8"/>
        <end position="54"/>
    </location>
</feature>
<evidence type="ECO:0000256" key="7">
    <source>
        <dbReference type="SAM" id="MobiDB-lite"/>
    </source>
</evidence>
<evidence type="ECO:0000256" key="5">
    <source>
        <dbReference type="ARBA" id="ARBA00022777"/>
    </source>
</evidence>
<dbReference type="InterPro" id="IPR036097">
    <property type="entry name" value="HisK_dim/P_sf"/>
</dbReference>
<evidence type="ECO:0000313" key="9">
    <source>
        <dbReference type="EMBL" id="MCY1083710.1"/>
    </source>
</evidence>
<dbReference type="PANTHER" id="PTHR43711:SF1">
    <property type="entry name" value="HISTIDINE KINASE 1"/>
    <property type="match status" value="1"/>
</dbReference>
<reference evidence="9 10" key="1">
    <citation type="submission" date="2022-11" db="EMBL/GenBank/DDBJ databases">
        <title>Minimal conservation of predation-associated metabolite biosynthetic gene clusters underscores biosynthetic potential of Myxococcota including descriptions for ten novel species: Archangium lansinium sp. nov., Myxococcus landrumus sp. nov., Nannocystis bai.</title>
        <authorList>
            <person name="Ahearne A."/>
            <person name="Stevens C."/>
            <person name="Phillips K."/>
        </authorList>
    </citation>
    <scope>NUCLEOTIDE SEQUENCE [LARGE SCALE GENOMIC DNA]</scope>
    <source>
        <strain evidence="9 10">MIWBW</strain>
    </source>
</reference>
<dbReference type="SMART" id="SM00387">
    <property type="entry name" value="HATPase_c"/>
    <property type="match status" value="1"/>
</dbReference>
<dbReference type="Gene3D" id="1.10.287.130">
    <property type="match status" value="1"/>
</dbReference>
<dbReference type="CDD" id="cd16922">
    <property type="entry name" value="HATPase_EvgS-ArcB-TorS-like"/>
    <property type="match status" value="1"/>
</dbReference>
<comment type="caution">
    <text evidence="9">The sequence shown here is derived from an EMBL/GenBank/DDBJ whole genome shotgun (WGS) entry which is preliminary data.</text>
</comment>
<gene>
    <name evidence="9" type="ORF">OV287_55655</name>
</gene>
<dbReference type="Proteomes" id="UP001207654">
    <property type="component" value="Unassembled WGS sequence"/>
</dbReference>
<comment type="catalytic activity">
    <reaction evidence="1">
        <text>ATP + protein L-histidine = ADP + protein N-phospho-L-histidine.</text>
        <dbReference type="EC" id="2.7.13.3"/>
    </reaction>
</comment>
<feature type="domain" description="Histidine kinase" evidence="8">
    <location>
        <begin position="148"/>
        <end position="365"/>
    </location>
</feature>
<dbReference type="InterPro" id="IPR003594">
    <property type="entry name" value="HATPase_dom"/>
</dbReference>
<organism evidence="9 10">
    <name type="scientific">Archangium lansingense</name>
    <dbReference type="NCBI Taxonomy" id="2995310"/>
    <lineage>
        <taxon>Bacteria</taxon>
        <taxon>Pseudomonadati</taxon>
        <taxon>Myxococcota</taxon>
        <taxon>Myxococcia</taxon>
        <taxon>Myxococcales</taxon>
        <taxon>Cystobacterineae</taxon>
        <taxon>Archangiaceae</taxon>
        <taxon>Archangium</taxon>
    </lineage>
</organism>
<keyword evidence="3" id="KW-0597">Phosphoprotein</keyword>
<evidence type="ECO:0000256" key="2">
    <source>
        <dbReference type="ARBA" id="ARBA00012438"/>
    </source>
</evidence>
<keyword evidence="6" id="KW-0902">Two-component regulatory system</keyword>
<dbReference type="InterPro" id="IPR050736">
    <property type="entry name" value="Sensor_HK_Regulatory"/>
</dbReference>
<dbReference type="EC" id="2.7.13.3" evidence="2"/>
<protein>
    <recommendedName>
        <fullName evidence="2">histidine kinase</fullName>
        <ecNumber evidence="2">2.7.13.3</ecNumber>
    </recommendedName>
</protein>
<dbReference type="InterPro" id="IPR003661">
    <property type="entry name" value="HisK_dim/P_dom"/>
</dbReference>
<name>A0ABT4APV2_9BACT</name>
<dbReference type="PROSITE" id="PS50109">
    <property type="entry name" value="HIS_KIN"/>
    <property type="match status" value="1"/>
</dbReference>
<feature type="region of interest" description="Disordered" evidence="7">
    <location>
        <begin position="1"/>
        <end position="103"/>
    </location>
</feature>
<dbReference type="GO" id="GO:0016301">
    <property type="term" value="F:kinase activity"/>
    <property type="evidence" value="ECO:0007669"/>
    <property type="project" value="UniProtKB-KW"/>
</dbReference>
<evidence type="ECO:0000259" key="8">
    <source>
        <dbReference type="PROSITE" id="PS50109"/>
    </source>
</evidence>
<dbReference type="Pfam" id="PF00512">
    <property type="entry name" value="HisKA"/>
    <property type="match status" value="1"/>
</dbReference>
<dbReference type="RefSeq" id="WP_267542232.1">
    <property type="nucleotide sequence ID" value="NZ_JAPNKA010000001.1"/>
</dbReference>
<keyword evidence="5 9" id="KW-0418">Kinase</keyword>
<keyword evidence="4" id="KW-0808">Transferase</keyword>
<feature type="compositionally biased region" description="Basic and acidic residues" evidence="7">
    <location>
        <begin position="83"/>
        <end position="103"/>
    </location>
</feature>